<dbReference type="PaxDb" id="55529-EKX31606"/>
<sequence>MFEPLLSFCDDADQCNSSGELLLNQTFDEEDEEEMLAEKPSFWNECMQEIVALQRRNERSKRELQAERDKSQLLSRLTWEVSSVSHGNAPSFMAYIRFFQTYRVERWVSSYAFSRWKEKSRRARVSEKADMNVALLAGLALHGASATSEMGTEQAADPPPLDSLAPVSLPPMQHHGTHEQTRLVLLAATSAPRPVPIVP</sequence>
<dbReference type="Proteomes" id="UP000011087">
    <property type="component" value="Unassembled WGS sequence"/>
</dbReference>
<keyword evidence="3" id="KW-1185">Reference proteome</keyword>
<dbReference type="RefSeq" id="XP_005818586.1">
    <property type="nucleotide sequence ID" value="XM_005818529.1"/>
</dbReference>
<dbReference type="KEGG" id="gtt:GUITHDRAFT_122211"/>
<dbReference type="EMBL" id="JH993257">
    <property type="protein sequence ID" value="EKX31606.1"/>
    <property type="molecule type" value="Genomic_DNA"/>
</dbReference>
<organism evidence="1">
    <name type="scientific">Guillardia theta (strain CCMP2712)</name>
    <name type="common">Cryptophyte</name>
    <dbReference type="NCBI Taxonomy" id="905079"/>
    <lineage>
        <taxon>Eukaryota</taxon>
        <taxon>Cryptophyceae</taxon>
        <taxon>Pyrenomonadales</taxon>
        <taxon>Geminigeraceae</taxon>
        <taxon>Guillardia</taxon>
    </lineage>
</organism>
<protein>
    <submittedName>
        <fullName evidence="1 2">Uncharacterized protein</fullName>
    </submittedName>
</protein>
<reference evidence="3" key="2">
    <citation type="submission" date="2012-11" db="EMBL/GenBank/DDBJ databases">
        <authorList>
            <person name="Kuo A."/>
            <person name="Curtis B.A."/>
            <person name="Tanifuji G."/>
            <person name="Burki F."/>
            <person name="Gruber A."/>
            <person name="Irimia M."/>
            <person name="Maruyama S."/>
            <person name="Arias M.C."/>
            <person name="Ball S.G."/>
            <person name="Gile G.H."/>
            <person name="Hirakawa Y."/>
            <person name="Hopkins J.F."/>
            <person name="Rensing S.A."/>
            <person name="Schmutz J."/>
            <person name="Symeonidi A."/>
            <person name="Elias M."/>
            <person name="Eveleigh R.J."/>
            <person name="Herman E.K."/>
            <person name="Klute M.J."/>
            <person name="Nakayama T."/>
            <person name="Obornik M."/>
            <person name="Reyes-Prieto A."/>
            <person name="Armbrust E.V."/>
            <person name="Aves S.J."/>
            <person name="Beiko R.G."/>
            <person name="Coutinho P."/>
            <person name="Dacks J.B."/>
            <person name="Durnford D.G."/>
            <person name="Fast N.M."/>
            <person name="Green B.R."/>
            <person name="Grisdale C."/>
            <person name="Hempe F."/>
            <person name="Henrissat B."/>
            <person name="Hoppner M.P."/>
            <person name="Ishida K.-I."/>
            <person name="Kim E."/>
            <person name="Koreny L."/>
            <person name="Kroth P.G."/>
            <person name="Liu Y."/>
            <person name="Malik S.-B."/>
            <person name="Maier U.G."/>
            <person name="McRose D."/>
            <person name="Mock T."/>
            <person name="Neilson J.A."/>
            <person name="Onodera N.T."/>
            <person name="Poole A.M."/>
            <person name="Pritham E.J."/>
            <person name="Richards T.A."/>
            <person name="Rocap G."/>
            <person name="Roy S.W."/>
            <person name="Sarai C."/>
            <person name="Schaack S."/>
            <person name="Shirato S."/>
            <person name="Slamovits C.H."/>
            <person name="Spencer D.F."/>
            <person name="Suzuki S."/>
            <person name="Worden A.Z."/>
            <person name="Zauner S."/>
            <person name="Barry K."/>
            <person name="Bell C."/>
            <person name="Bharti A.K."/>
            <person name="Crow J.A."/>
            <person name="Grimwood J."/>
            <person name="Kramer R."/>
            <person name="Lindquist E."/>
            <person name="Lucas S."/>
            <person name="Salamov A."/>
            <person name="McFadden G.I."/>
            <person name="Lane C.E."/>
            <person name="Keeling P.J."/>
            <person name="Gray M.W."/>
            <person name="Grigoriev I.V."/>
            <person name="Archibald J.M."/>
        </authorList>
    </citation>
    <scope>NUCLEOTIDE SEQUENCE</scope>
    <source>
        <strain evidence="3">CCMP2712</strain>
    </source>
</reference>
<evidence type="ECO:0000313" key="3">
    <source>
        <dbReference type="Proteomes" id="UP000011087"/>
    </source>
</evidence>
<reference evidence="2" key="3">
    <citation type="submission" date="2015-06" db="UniProtKB">
        <authorList>
            <consortium name="EnsemblProtists"/>
        </authorList>
    </citation>
    <scope>IDENTIFICATION</scope>
</reference>
<dbReference type="HOGENOM" id="CLU_1374522_0_0_1"/>
<dbReference type="AlphaFoldDB" id="L1I5T6"/>
<dbReference type="EnsemblProtists" id="EKX31606">
    <property type="protein sequence ID" value="EKX31606"/>
    <property type="gene ID" value="GUITHDRAFT_122211"/>
</dbReference>
<reference evidence="1 3" key="1">
    <citation type="journal article" date="2012" name="Nature">
        <title>Algal genomes reveal evolutionary mosaicism and the fate of nucleomorphs.</title>
        <authorList>
            <consortium name="DOE Joint Genome Institute"/>
            <person name="Curtis B.A."/>
            <person name="Tanifuji G."/>
            <person name="Burki F."/>
            <person name="Gruber A."/>
            <person name="Irimia M."/>
            <person name="Maruyama S."/>
            <person name="Arias M.C."/>
            <person name="Ball S.G."/>
            <person name="Gile G.H."/>
            <person name="Hirakawa Y."/>
            <person name="Hopkins J.F."/>
            <person name="Kuo A."/>
            <person name="Rensing S.A."/>
            <person name="Schmutz J."/>
            <person name="Symeonidi A."/>
            <person name="Elias M."/>
            <person name="Eveleigh R.J."/>
            <person name="Herman E.K."/>
            <person name="Klute M.J."/>
            <person name="Nakayama T."/>
            <person name="Obornik M."/>
            <person name="Reyes-Prieto A."/>
            <person name="Armbrust E.V."/>
            <person name="Aves S.J."/>
            <person name="Beiko R.G."/>
            <person name="Coutinho P."/>
            <person name="Dacks J.B."/>
            <person name="Durnford D.G."/>
            <person name="Fast N.M."/>
            <person name="Green B.R."/>
            <person name="Grisdale C.J."/>
            <person name="Hempel F."/>
            <person name="Henrissat B."/>
            <person name="Hoppner M.P."/>
            <person name="Ishida K."/>
            <person name="Kim E."/>
            <person name="Koreny L."/>
            <person name="Kroth P.G."/>
            <person name="Liu Y."/>
            <person name="Malik S.B."/>
            <person name="Maier U.G."/>
            <person name="McRose D."/>
            <person name="Mock T."/>
            <person name="Neilson J.A."/>
            <person name="Onodera N.T."/>
            <person name="Poole A.M."/>
            <person name="Pritham E.J."/>
            <person name="Richards T.A."/>
            <person name="Rocap G."/>
            <person name="Roy S.W."/>
            <person name="Sarai C."/>
            <person name="Schaack S."/>
            <person name="Shirato S."/>
            <person name="Slamovits C.H."/>
            <person name="Spencer D.F."/>
            <person name="Suzuki S."/>
            <person name="Worden A.Z."/>
            <person name="Zauner S."/>
            <person name="Barry K."/>
            <person name="Bell C."/>
            <person name="Bharti A.K."/>
            <person name="Crow J.A."/>
            <person name="Grimwood J."/>
            <person name="Kramer R."/>
            <person name="Lindquist E."/>
            <person name="Lucas S."/>
            <person name="Salamov A."/>
            <person name="McFadden G.I."/>
            <person name="Lane C.E."/>
            <person name="Keeling P.J."/>
            <person name="Gray M.W."/>
            <person name="Grigoriev I.V."/>
            <person name="Archibald J.M."/>
        </authorList>
    </citation>
    <scope>NUCLEOTIDE SEQUENCE</scope>
    <source>
        <strain evidence="1 3">CCMP2712</strain>
    </source>
</reference>
<evidence type="ECO:0000313" key="1">
    <source>
        <dbReference type="EMBL" id="EKX31606.1"/>
    </source>
</evidence>
<accession>L1I5T6</accession>
<evidence type="ECO:0000313" key="2">
    <source>
        <dbReference type="EnsemblProtists" id="EKX31606"/>
    </source>
</evidence>
<name>L1I5T6_GUITC</name>
<gene>
    <name evidence="1" type="ORF">GUITHDRAFT_122211</name>
</gene>
<dbReference type="GeneID" id="17288326"/>
<proteinExistence type="predicted"/>